<dbReference type="PANTHER" id="PTHR33337">
    <property type="entry name" value="GFA DOMAIN-CONTAINING PROTEIN"/>
    <property type="match status" value="1"/>
</dbReference>
<evidence type="ECO:0000256" key="2">
    <source>
        <dbReference type="ARBA" id="ARBA00022723"/>
    </source>
</evidence>
<evidence type="ECO:0000313" key="7">
    <source>
        <dbReference type="Proteomes" id="UP000199233"/>
    </source>
</evidence>
<evidence type="ECO:0000313" key="6">
    <source>
        <dbReference type="EMBL" id="SEQ85626.1"/>
    </source>
</evidence>
<dbReference type="Pfam" id="PF04828">
    <property type="entry name" value="GFA"/>
    <property type="match status" value="1"/>
</dbReference>
<dbReference type="InterPro" id="IPR006913">
    <property type="entry name" value="CENP-V/GFA"/>
</dbReference>
<evidence type="ECO:0000256" key="1">
    <source>
        <dbReference type="ARBA" id="ARBA00005495"/>
    </source>
</evidence>
<evidence type="ECO:0000259" key="5">
    <source>
        <dbReference type="PROSITE" id="PS51891"/>
    </source>
</evidence>
<proteinExistence type="inferred from homology"/>
<dbReference type="InterPro" id="IPR011057">
    <property type="entry name" value="Mss4-like_sf"/>
</dbReference>
<organism evidence="6 7">
    <name type="scientific">Solimonas aquatica</name>
    <dbReference type="NCBI Taxonomy" id="489703"/>
    <lineage>
        <taxon>Bacteria</taxon>
        <taxon>Pseudomonadati</taxon>
        <taxon>Pseudomonadota</taxon>
        <taxon>Gammaproteobacteria</taxon>
        <taxon>Nevskiales</taxon>
        <taxon>Nevskiaceae</taxon>
        <taxon>Solimonas</taxon>
    </lineage>
</organism>
<keyword evidence="2" id="KW-0479">Metal-binding</keyword>
<sequence>MHDSRHTGSCLCGEVLFEVQGEFERFYLCHCSYCRKDSGSAHGANLFSSSARLRWLSGEDRVSVFTLPGTRHARAFCSRCGSALPRLAEPGQLVVPAGSLDSPLRTRPDAHLFMASKADWDEALEHVPGLPGFPAS</sequence>
<protein>
    <submittedName>
        <fullName evidence="6">Uncharacterized conserved protein</fullName>
    </submittedName>
</protein>
<accession>A0A1H9JFL2</accession>
<comment type="similarity">
    <text evidence="1">Belongs to the Gfa family.</text>
</comment>
<keyword evidence="3" id="KW-0862">Zinc</keyword>
<dbReference type="EMBL" id="FOFS01000011">
    <property type="protein sequence ID" value="SEQ85626.1"/>
    <property type="molecule type" value="Genomic_DNA"/>
</dbReference>
<dbReference type="RefSeq" id="WP_093287703.1">
    <property type="nucleotide sequence ID" value="NZ_FOFS01000011.1"/>
</dbReference>
<keyword evidence="4" id="KW-0456">Lyase</keyword>
<dbReference type="OrthoDB" id="4188830at2"/>
<reference evidence="6 7" key="1">
    <citation type="submission" date="2016-10" db="EMBL/GenBank/DDBJ databases">
        <authorList>
            <person name="de Groot N.N."/>
        </authorList>
    </citation>
    <scope>NUCLEOTIDE SEQUENCE [LARGE SCALE GENOMIC DNA]</scope>
    <source>
        <strain evidence="6 7">DSM 25927</strain>
    </source>
</reference>
<dbReference type="Proteomes" id="UP000199233">
    <property type="component" value="Unassembled WGS sequence"/>
</dbReference>
<feature type="domain" description="CENP-V/GFA" evidence="5">
    <location>
        <begin position="6"/>
        <end position="121"/>
    </location>
</feature>
<evidence type="ECO:0000256" key="4">
    <source>
        <dbReference type="ARBA" id="ARBA00023239"/>
    </source>
</evidence>
<dbReference type="AlphaFoldDB" id="A0A1H9JFL2"/>
<dbReference type="GO" id="GO:0016846">
    <property type="term" value="F:carbon-sulfur lyase activity"/>
    <property type="evidence" value="ECO:0007669"/>
    <property type="project" value="InterPro"/>
</dbReference>
<dbReference type="SUPFAM" id="SSF51316">
    <property type="entry name" value="Mss4-like"/>
    <property type="match status" value="1"/>
</dbReference>
<gene>
    <name evidence="6" type="ORF">SAMN04488038_111145</name>
</gene>
<dbReference type="STRING" id="489703.SAMN04488038_111145"/>
<name>A0A1H9JFL2_9GAMM</name>
<evidence type="ECO:0000256" key="3">
    <source>
        <dbReference type="ARBA" id="ARBA00022833"/>
    </source>
</evidence>
<dbReference type="PROSITE" id="PS51891">
    <property type="entry name" value="CENP_V_GFA"/>
    <property type="match status" value="1"/>
</dbReference>
<keyword evidence="7" id="KW-1185">Reference proteome</keyword>
<dbReference type="Gene3D" id="3.90.1590.10">
    <property type="entry name" value="glutathione-dependent formaldehyde- activating enzyme (gfa)"/>
    <property type="match status" value="1"/>
</dbReference>
<dbReference type="GO" id="GO:0046872">
    <property type="term" value="F:metal ion binding"/>
    <property type="evidence" value="ECO:0007669"/>
    <property type="project" value="UniProtKB-KW"/>
</dbReference>
<dbReference type="PANTHER" id="PTHR33337:SF40">
    <property type="entry name" value="CENP-V_GFA DOMAIN-CONTAINING PROTEIN-RELATED"/>
    <property type="match status" value="1"/>
</dbReference>